<name>A0A2A2M315_9BILA</name>
<feature type="region of interest" description="Disordered" evidence="1">
    <location>
        <begin position="181"/>
        <end position="259"/>
    </location>
</feature>
<dbReference type="AlphaFoldDB" id="A0A2A2M315"/>
<evidence type="ECO:0000313" key="2">
    <source>
        <dbReference type="EMBL" id="PAV92832.1"/>
    </source>
</evidence>
<reference evidence="2 3" key="1">
    <citation type="journal article" date="2017" name="Curr. Biol.">
        <title>Genome architecture and evolution of a unichromosomal asexual nematode.</title>
        <authorList>
            <person name="Fradin H."/>
            <person name="Zegar C."/>
            <person name="Gutwein M."/>
            <person name="Lucas J."/>
            <person name="Kovtun M."/>
            <person name="Corcoran D."/>
            <person name="Baugh L.R."/>
            <person name="Kiontke K."/>
            <person name="Gunsalus K."/>
            <person name="Fitch D.H."/>
            <person name="Piano F."/>
        </authorList>
    </citation>
    <scope>NUCLEOTIDE SEQUENCE [LARGE SCALE GENOMIC DNA]</scope>
    <source>
        <strain evidence="2">PF1309</strain>
    </source>
</reference>
<dbReference type="EMBL" id="LIAE01005974">
    <property type="protein sequence ID" value="PAV92832.1"/>
    <property type="molecule type" value="Genomic_DNA"/>
</dbReference>
<feature type="compositionally biased region" description="Low complexity" evidence="1">
    <location>
        <begin position="189"/>
        <end position="205"/>
    </location>
</feature>
<gene>
    <name evidence="2" type="ORF">WR25_05060</name>
</gene>
<comment type="caution">
    <text evidence="2">The sequence shown here is derived from an EMBL/GenBank/DDBJ whole genome shotgun (WGS) entry which is preliminary data.</text>
</comment>
<feature type="region of interest" description="Disordered" evidence="1">
    <location>
        <begin position="1"/>
        <end position="24"/>
    </location>
</feature>
<protein>
    <submittedName>
        <fullName evidence="2">Uncharacterized protein</fullName>
    </submittedName>
</protein>
<feature type="compositionally biased region" description="Low complexity" evidence="1">
    <location>
        <begin position="214"/>
        <end position="229"/>
    </location>
</feature>
<accession>A0A2A2M315</accession>
<evidence type="ECO:0000256" key="1">
    <source>
        <dbReference type="SAM" id="MobiDB-lite"/>
    </source>
</evidence>
<feature type="region of interest" description="Disordered" evidence="1">
    <location>
        <begin position="276"/>
        <end position="309"/>
    </location>
</feature>
<evidence type="ECO:0000313" key="3">
    <source>
        <dbReference type="Proteomes" id="UP000218231"/>
    </source>
</evidence>
<keyword evidence="3" id="KW-1185">Reference proteome</keyword>
<proteinExistence type="predicted"/>
<feature type="compositionally biased region" description="Low complexity" evidence="1">
    <location>
        <begin position="1"/>
        <end position="19"/>
    </location>
</feature>
<feature type="compositionally biased region" description="Low complexity" evidence="1">
    <location>
        <begin position="289"/>
        <end position="302"/>
    </location>
</feature>
<sequence>MPSPSSATVTTAPSPTGPTETWTVPPAGPNFIALSIRLAIASISRLASPSTGGTGAIEQCIVDQTREVDRREAAAAGMVLHLPQAQQRADDAKQRVDLGKRLIRDGGECRGIGSIAQPPIDPGAQARERRPHLVRDVVTDPAHVAHQLLQAIKHRGATGRRCSKSPDTICCVRRRTVSTCRAARRPATKPKATASSTPGTSPSSKDCQISCNASSVSSRSIPVSNRVPSGMGQTMTRASSLRLPGNSVGARSAMNDRPFDGAVGRRAIFPAIRRPRASNSPRNRSRWMSRVSFSRNSSGRSSAGVKAKKAQSSPSACSIARRWLPLASIQKAAVITSDWTTSIAASAPPQRQVDRVRGSKRRVKDIPLAAHVADHRCLALAIDLAAKATEPQTSRNSIARVTICPARRTI</sequence>
<dbReference type="Proteomes" id="UP000218231">
    <property type="component" value="Unassembled WGS sequence"/>
</dbReference>
<organism evidence="2 3">
    <name type="scientific">Diploscapter pachys</name>
    <dbReference type="NCBI Taxonomy" id="2018661"/>
    <lineage>
        <taxon>Eukaryota</taxon>
        <taxon>Metazoa</taxon>
        <taxon>Ecdysozoa</taxon>
        <taxon>Nematoda</taxon>
        <taxon>Chromadorea</taxon>
        <taxon>Rhabditida</taxon>
        <taxon>Rhabditina</taxon>
        <taxon>Rhabditomorpha</taxon>
        <taxon>Rhabditoidea</taxon>
        <taxon>Rhabditidae</taxon>
        <taxon>Diploscapter</taxon>
    </lineage>
</organism>